<accession>A0ABP1CN83</accession>
<evidence type="ECO:0000256" key="1">
    <source>
        <dbReference type="SAM" id="SignalP"/>
    </source>
</evidence>
<keyword evidence="3" id="KW-1185">Reference proteome</keyword>
<keyword evidence="1" id="KW-0732">Signal</keyword>
<dbReference type="EMBL" id="OZ037944">
    <property type="protein sequence ID" value="CAL1697145.1"/>
    <property type="molecule type" value="Genomic_DNA"/>
</dbReference>
<sequence length="195" mass="21093">MRFSAYLGSALALFPTVALSLTITPSLHSICDSPSLVSETQIGENKDVTVQALKCANTITTAAVNEARIRDLSSLEKRQVNVCTTDCTRNCFTPSGGGPDPNECHVISDALLFNSENIGDLFTIPADAAVVTMQFRSCLTFFVNQAGVDEQFCRADWASIIDNVAFNCQAPQNAHGGNCVPQDQRWFIQVQNVNA</sequence>
<evidence type="ECO:0000313" key="3">
    <source>
        <dbReference type="Proteomes" id="UP001497453"/>
    </source>
</evidence>
<feature type="signal peptide" evidence="1">
    <location>
        <begin position="1"/>
        <end position="20"/>
    </location>
</feature>
<evidence type="ECO:0000313" key="2">
    <source>
        <dbReference type="EMBL" id="CAL1697145.1"/>
    </source>
</evidence>
<dbReference type="Proteomes" id="UP001497453">
    <property type="component" value="Chromosome 1"/>
</dbReference>
<reference evidence="3" key="1">
    <citation type="submission" date="2024-04" db="EMBL/GenBank/DDBJ databases">
        <authorList>
            <person name="Shaw F."/>
            <person name="Minotto A."/>
        </authorList>
    </citation>
    <scope>NUCLEOTIDE SEQUENCE [LARGE SCALE GENOMIC DNA]</scope>
</reference>
<proteinExistence type="predicted"/>
<feature type="chain" id="PRO_5046846658" evidence="1">
    <location>
        <begin position="21"/>
        <end position="195"/>
    </location>
</feature>
<name>A0ABP1CN83_9APHY</name>
<organism evidence="2 3">
    <name type="scientific">Somion occarium</name>
    <dbReference type="NCBI Taxonomy" id="3059160"/>
    <lineage>
        <taxon>Eukaryota</taxon>
        <taxon>Fungi</taxon>
        <taxon>Dikarya</taxon>
        <taxon>Basidiomycota</taxon>
        <taxon>Agaricomycotina</taxon>
        <taxon>Agaricomycetes</taxon>
        <taxon>Polyporales</taxon>
        <taxon>Cerrenaceae</taxon>
        <taxon>Somion</taxon>
    </lineage>
</organism>
<protein>
    <submittedName>
        <fullName evidence="2">Uncharacterized protein</fullName>
    </submittedName>
</protein>
<gene>
    <name evidence="2" type="ORF">GFSPODELE1_LOCUS1509</name>
</gene>